<dbReference type="SUPFAM" id="SSF49764">
    <property type="entry name" value="HSP20-like chaperones"/>
    <property type="match status" value="1"/>
</dbReference>
<feature type="compositionally biased region" description="Basic and acidic residues" evidence="4">
    <location>
        <begin position="209"/>
        <end position="221"/>
    </location>
</feature>
<reference evidence="7" key="1">
    <citation type="journal article" date="2017" name="Nat. Microbiol.">
        <title>Global analysis of biosynthetic gene clusters reveals vast potential of secondary metabolite production in Penicillium species.</title>
        <authorList>
            <person name="Nielsen J.C."/>
            <person name="Grijseels S."/>
            <person name="Prigent S."/>
            <person name="Ji B."/>
            <person name="Dainat J."/>
            <person name="Nielsen K.F."/>
            <person name="Frisvad J.C."/>
            <person name="Workman M."/>
            <person name="Nielsen J."/>
        </authorList>
    </citation>
    <scope>NUCLEOTIDE SEQUENCE [LARGE SCALE GENOMIC DNA]</scope>
    <source>
        <strain evidence="7">IBT 29486</strain>
    </source>
</reference>
<dbReference type="PANTHER" id="PTHR11527">
    <property type="entry name" value="HEAT-SHOCK PROTEIN 20 FAMILY MEMBER"/>
    <property type="match status" value="1"/>
</dbReference>
<feature type="compositionally biased region" description="Polar residues" evidence="4">
    <location>
        <begin position="1"/>
        <end position="20"/>
    </location>
</feature>
<evidence type="ECO:0000256" key="2">
    <source>
        <dbReference type="PROSITE-ProRule" id="PRU00285"/>
    </source>
</evidence>
<feature type="compositionally biased region" description="Low complexity" evidence="4">
    <location>
        <begin position="94"/>
        <end position="111"/>
    </location>
</feature>
<evidence type="ECO:0000256" key="4">
    <source>
        <dbReference type="SAM" id="MobiDB-lite"/>
    </source>
</evidence>
<dbReference type="InterPro" id="IPR031107">
    <property type="entry name" value="Small_HSP"/>
</dbReference>
<organism evidence="6 7">
    <name type="scientific">Penicillium vulpinum</name>
    <dbReference type="NCBI Taxonomy" id="29845"/>
    <lineage>
        <taxon>Eukaryota</taxon>
        <taxon>Fungi</taxon>
        <taxon>Dikarya</taxon>
        <taxon>Ascomycota</taxon>
        <taxon>Pezizomycotina</taxon>
        <taxon>Eurotiomycetes</taxon>
        <taxon>Eurotiomycetidae</taxon>
        <taxon>Eurotiales</taxon>
        <taxon>Aspergillaceae</taxon>
        <taxon>Penicillium</taxon>
    </lineage>
</organism>
<evidence type="ECO:0000313" key="7">
    <source>
        <dbReference type="Proteomes" id="UP000191518"/>
    </source>
</evidence>
<dbReference type="Gene3D" id="2.60.40.790">
    <property type="match status" value="1"/>
</dbReference>
<keyword evidence="1" id="KW-0346">Stress response</keyword>
<accession>A0A1V6S0P6</accession>
<protein>
    <recommendedName>
        <fullName evidence="5">SHSP domain-containing protein</fullName>
    </recommendedName>
</protein>
<dbReference type="Proteomes" id="UP000191518">
    <property type="component" value="Unassembled WGS sequence"/>
</dbReference>
<comment type="caution">
    <text evidence="6">The sequence shown here is derived from an EMBL/GenBank/DDBJ whole genome shotgun (WGS) entry which is preliminary data.</text>
</comment>
<evidence type="ECO:0000256" key="3">
    <source>
        <dbReference type="RuleBase" id="RU003616"/>
    </source>
</evidence>
<evidence type="ECO:0000313" key="6">
    <source>
        <dbReference type="EMBL" id="OQE07595.1"/>
    </source>
</evidence>
<gene>
    <name evidence="6" type="ORF">PENVUL_c013G04868</name>
</gene>
<dbReference type="OrthoDB" id="5511210at2759"/>
<proteinExistence type="inferred from homology"/>
<dbReference type="AlphaFoldDB" id="A0A1V6S0P6"/>
<feature type="region of interest" description="Disordered" evidence="4">
    <location>
        <begin position="1"/>
        <end position="233"/>
    </location>
</feature>
<keyword evidence="7" id="KW-1185">Reference proteome</keyword>
<evidence type="ECO:0000256" key="1">
    <source>
        <dbReference type="ARBA" id="ARBA00023016"/>
    </source>
</evidence>
<dbReference type="STRING" id="29845.A0A1V6S0P6"/>
<comment type="similarity">
    <text evidence="2 3">Belongs to the small heat shock protein (HSP20) family.</text>
</comment>
<evidence type="ECO:0000259" key="5">
    <source>
        <dbReference type="PROSITE" id="PS01031"/>
    </source>
</evidence>
<dbReference type="CDD" id="cd06464">
    <property type="entry name" value="ACD_sHsps-like"/>
    <property type="match status" value="1"/>
</dbReference>
<sequence length="345" mass="37833">MALRNLNQYFPSWGSNNNAEDQGPSHHFFSPRGEADHPYPNPWPSQSGNGRGGRPNNPYPPQWAQPGDEGEGNNANNEAGDTSRKPYPYPGHNQQYQGPPWYQPQAYPGPADGRKPYSASWDDDKPKSSSRKPYPYPGPGDSHKSKPSYARQPYEYPGDPQSAGQRYPDNPQGPFHGGQNSGPGKGQWGGYGSYGGFGRGGNEPPQASQDREEPSQQEPKKSPAPASEKFRPEVDLFDAPEAFVIHVPLPGAQKEDIEINYDPKTVELSVTGVINRPGGEDLIKSIALDERKVGAFERKVRLGSRANPPKIDADAITAKLEEGILIVEVPKTEADDVEIRKVEIE</sequence>
<dbReference type="EMBL" id="MDYP01000013">
    <property type="protein sequence ID" value="OQE07595.1"/>
    <property type="molecule type" value="Genomic_DNA"/>
</dbReference>
<dbReference type="Pfam" id="PF00011">
    <property type="entry name" value="HSP20"/>
    <property type="match status" value="1"/>
</dbReference>
<name>A0A1V6S0P6_9EURO</name>
<feature type="compositionally biased region" description="Gly residues" evidence="4">
    <location>
        <begin position="175"/>
        <end position="201"/>
    </location>
</feature>
<feature type="domain" description="SHSP" evidence="5">
    <location>
        <begin position="225"/>
        <end position="345"/>
    </location>
</feature>
<dbReference type="PROSITE" id="PS01031">
    <property type="entry name" value="SHSP"/>
    <property type="match status" value="1"/>
</dbReference>
<dbReference type="InterPro" id="IPR008978">
    <property type="entry name" value="HSP20-like_chaperone"/>
</dbReference>
<dbReference type="InterPro" id="IPR002068">
    <property type="entry name" value="A-crystallin/Hsp20_dom"/>
</dbReference>